<dbReference type="PANTHER" id="PTHR41248">
    <property type="entry name" value="NORD PROTEIN"/>
    <property type="match status" value="1"/>
</dbReference>
<dbReference type="STRING" id="119000.SAMN05661010_02992"/>
<evidence type="ECO:0000313" key="2">
    <source>
        <dbReference type="EMBL" id="SDL96159.1"/>
    </source>
</evidence>
<dbReference type="SUPFAM" id="SSF53300">
    <property type="entry name" value="vWA-like"/>
    <property type="match status" value="1"/>
</dbReference>
<dbReference type="Gene3D" id="3.40.50.410">
    <property type="entry name" value="von Willebrand factor, type A domain"/>
    <property type="match status" value="1"/>
</dbReference>
<organism evidence="2 3">
    <name type="scientific">Modicisalibacter muralis</name>
    <dbReference type="NCBI Taxonomy" id="119000"/>
    <lineage>
        <taxon>Bacteria</taxon>
        <taxon>Pseudomonadati</taxon>
        <taxon>Pseudomonadota</taxon>
        <taxon>Gammaproteobacteria</taxon>
        <taxon>Oceanospirillales</taxon>
        <taxon>Halomonadaceae</taxon>
        <taxon>Modicisalibacter</taxon>
    </lineage>
</organism>
<feature type="domain" description="Cobalamin biosynthesis protein CobT VWA" evidence="1">
    <location>
        <begin position="366"/>
        <end position="572"/>
    </location>
</feature>
<dbReference type="InterPro" id="IPR051928">
    <property type="entry name" value="NorD/CobT"/>
</dbReference>
<dbReference type="Pfam" id="PF06213">
    <property type="entry name" value="CobT"/>
    <property type="match status" value="1"/>
</dbReference>
<dbReference type="AlphaFoldDB" id="A0A1G9PBM8"/>
<sequence length="578" mass="64087">MTASAQQQALRQQRIEELCAASLRAITGDAGLHYRGRHLYRGESRLPAHAPHLRIDSAEDDFTDCRAAADGMALRLLHSDATLHRRLCPEDPVERLVFELLEQLRVETRAPDDMLGMVANLHQRFTNWSRHFYRSGLTEGTIGLLLYSVAQMCWSRLQARPVLEETEDYIEGTRASLVGELGTALAGIRRYRHDQAAFAEHALAIARVVGERVRAERARVEGDDDAPDQAAEDATGGFALLLDFDEGDGDEDAIAAARTGHSKVFEEAALAYRVFTTRFDREVAAGSLVRRALLRENRERLDRATAEQGINLPRLARRLGAVLWEPRHDGWAFGQEEGRIDGRRLAQLVGSPTERRLFYQDQIKPGTDCVVSLLIDCSGSMKHHALAVAMLAESLIRALEMIGVGSELLGFTTGAWNGGRAYQAWLSGGRPRGPGRLNEVSHLVFKGAERNWRRARSDIAALLKPDLFREGIDGEAVDWACERLLARPENRRILIVISDGCPSDGATNLANDAYYLDNHLKAVVARRAQQGQVEVLGLGVGLDLSPFYRRCLATDLSQGLDTALFDEIVALIGGRHRR</sequence>
<gene>
    <name evidence="2" type="ORF">SAMN05661010_02992</name>
</gene>
<dbReference type="InterPro" id="IPR006538">
    <property type="entry name" value="CobT"/>
</dbReference>
<dbReference type="PANTHER" id="PTHR41248:SF1">
    <property type="entry name" value="NORD PROTEIN"/>
    <property type="match status" value="1"/>
</dbReference>
<dbReference type="Pfam" id="PF11775">
    <property type="entry name" value="CobT_C"/>
    <property type="match status" value="1"/>
</dbReference>
<accession>A0A1G9PBM8</accession>
<reference evidence="2 3" key="1">
    <citation type="submission" date="2016-10" db="EMBL/GenBank/DDBJ databases">
        <authorList>
            <person name="de Groot N.N."/>
        </authorList>
    </citation>
    <scope>NUCLEOTIDE SEQUENCE [LARGE SCALE GENOMIC DNA]</scope>
    <source>
        <strain evidence="2 3">DSM 14789</strain>
    </source>
</reference>
<proteinExistence type="predicted"/>
<protein>
    <submittedName>
        <fullName evidence="2">Cobaltochelatase CobT</fullName>
    </submittedName>
</protein>
<dbReference type="PIRSF" id="PIRSF031715">
    <property type="entry name" value="Cob_chel_CobT"/>
    <property type="match status" value="1"/>
</dbReference>
<evidence type="ECO:0000259" key="1">
    <source>
        <dbReference type="Pfam" id="PF11775"/>
    </source>
</evidence>
<name>A0A1G9PBM8_9GAMM</name>
<dbReference type="InterPro" id="IPR025861">
    <property type="entry name" value="CobT_VWA_dom"/>
</dbReference>
<dbReference type="InterPro" id="IPR036465">
    <property type="entry name" value="vWFA_dom_sf"/>
</dbReference>
<dbReference type="OrthoDB" id="6395027at2"/>
<dbReference type="Proteomes" id="UP000198654">
    <property type="component" value="Unassembled WGS sequence"/>
</dbReference>
<dbReference type="GO" id="GO:0009236">
    <property type="term" value="P:cobalamin biosynthetic process"/>
    <property type="evidence" value="ECO:0007669"/>
    <property type="project" value="InterPro"/>
</dbReference>
<evidence type="ECO:0000313" key="3">
    <source>
        <dbReference type="Proteomes" id="UP000198654"/>
    </source>
</evidence>
<dbReference type="EMBL" id="FNGI01000009">
    <property type="protein sequence ID" value="SDL96159.1"/>
    <property type="molecule type" value="Genomic_DNA"/>
</dbReference>
<keyword evidence="3" id="KW-1185">Reference proteome</keyword>